<dbReference type="RefSeq" id="XP_001877470.1">
    <property type="nucleotide sequence ID" value="XM_001877435.1"/>
</dbReference>
<dbReference type="InParanoid" id="B0D153"/>
<dbReference type="KEGG" id="lbc:LACBIDRAFT_313919"/>
<keyword evidence="2" id="KW-1185">Reference proteome</keyword>
<sequence>MTDFNCFRKPDLIIQAKILDSQMKKPLDVGLHGLESAGNAKKSDGFFEKGILKALKSDPIMIPTLFKK</sequence>
<dbReference type="EMBL" id="DS547095">
    <property type="protein sequence ID" value="EDR11573.1"/>
    <property type="molecule type" value="Genomic_DNA"/>
</dbReference>
<evidence type="ECO:0000313" key="1">
    <source>
        <dbReference type="EMBL" id="EDR11573.1"/>
    </source>
</evidence>
<dbReference type="HOGENOM" id="CLU_2794361_0_0_1"/>
<name>B0D153_LACBS</name>
<gene>
    <name evidence="1" type="ORF">LACBIDRAFT_313919</name>
</gene>
<organism evidence="2">
    <name type="scientific">Laccaria bicolor (strain S238N-H82 / ATCC MYA-4686)</name>
    <name type="common">Bicoloured deceiver</name>
    <name type="synonym">Laccaria laccata var. bicolor</name>
    <dbReference type="NCBI Taxonomy" id="486041"/>
    <lineage>
        <taxon>Eukaryota</taxon>
        <taxon>Fungi</taxon>
        <taxon>Dikarya</taxon>
        <taxon>Basidiomycota</taxon>
        <taxon>Agaricomycotina</taxon>
        <taxon>Agaricomycetes</taxon>
        <taxon>Agaricomycetidae</taxon>
        <taxon>Agaricales</taxon>
        <taxon>Agaricineae</taxon>
        <taxon>Hydnangiaceae</taxon>
        <taxon>Laccaria</taxon>
    </lineage>
</organism>
<accession>B0D153</accession>
<evidence type="ECO:0000313" key="2">
    <source>
        <dbReference type="Proteomes" id="UP000001194"/>
    </source>
</evidence>
<dbReference type="Proteomes" id="UP000001194">
    <property type="component" value="Unassembled WGS sequence"/>
</dbReference>
<proteinExistence type="predicted"/>
<dbReference type="OrthoDB" id="783096at2759"/>
<dbReference type="GeneID" id="6073132"/>
<reference evidence="1 2" key="1">
    <citation type="journal article" date="2008" name="Nature">
        <title>The genome of Laccaria bicolor provides insights into mycorrhizal symbiosis.</title>
        <authorList>
            <person name="Martin F."/>
            <person name="Aerts A."/>
            <person name="Ahren D."/>
            <person name="Brun A."/>
            <person name="Danchin E.G.J."/>
            <person name="Duchaussoy F."/>
            <person name="Gibon J."/>
            <person name="Kohler A."/>
            <person name="Lindquist E."/>
            <person name="Pereda V."/>
            <person name="Salamov A."/>
            <person name="Shapiro H.J."/>
            <person name="Wuyts J."/>
            <person name="Blaudez D."/>
            <person name="Buee M."/>
            <person name="Brokstein P."/>
            <person name="Canbaeck B."/>
            <person name="Cohen D."/>
            <person name="Courty P.E."/>
            <person name="Coutinho P.M."/>
            <person name="Delaruelle C."/>
            <person name="Detter J.C."/>
            <person name="Deveau A."/>
            <person name="DiFazio S."/>
            <person name="Duplessis S."/>
            <person name="Fraissinet-Tachet L."/>
            <person name="Lucic E."/>
            <person name="Frey-Klett P."/>
            <person name="Fourrey C."/>
            <person name="Feussner I."/>
            <person name="Gay G."/>
            <person name="Grimwood J."/>
            <person name="Hoegger P.J."/>
            <person name="Jain P."/>
            <person name="Kilaru S."/>
            <person name="Labbe J."/>
            <person name="Lin Y.C."/>
            <person name="Legue V."/>
            <person name="Le Tacon F."/>
            <person name="Marmeisse R."/>
            <person name="Melayah D."/>
            <person name="Montanini B."/>
            <person name="Muratet M."/>
            <person name="Nehls U."/>
            <person name="Niculita-Hirzel H."/>
            <person name="Oudot-Le Secq M.P."/>
            <person name="Peter M."/>
            <person name="Quesneville H."/>
            <person name="Rajashekar B."/>
            <person name="Reich M."/>
            <person name="Rouhier N."/>
            <person name="Schmutz J."/>
            <person name="Yin T."/>
            <person name="Chalot M."/>
            <person name="Henrissat B."/>
            <person name="Kuees U."/>
            <person name="Lucas S."/>
            <person name="Van de Peer Y."/>
            <person name="Podila G.K."/>
            <person name="Polle A."/>
            <person name="Pukkila P.J."/>
            <person name="Richardson P.M."/>
            <person name="Rouze P."/>
            <person name="Sanders I.R."/>
            <person name="Stajich J.E."/>
            <person name="Tunlid A."/>
            <person name="Tuskan G."/>
            <person name="Grigoriev I.V."/>
        </authorList>
    </citation>
    <scope>NUCLEOTIDE SEQUENCE [LARGE SCALE GENOMIC DNA]</scope>
    <source>
        <strain evidence="2">S238N-H82 / ATCC MYA-4686</strain>
    </source>
</reference>
<dbReference type="AlphaFoldDB" id="B0D153"/>
<protein>
    <submittedName>
        <fullName evidence="1">Predicted protein</fullName>
    </submittedName>
</protein>